<evidence type="ECO:0000256" key="10">
    <source>
        <dbReference type="HAMAP-Rule" id="MF_00119"/>
    </source>
</evidence>
<dbReference type="GO" id="GO:0003746">
    <property type="term" value="F:translation elongation factor activity"/>
    <property type="evidence" value="ECO:0007669"/>
    <property type="project" value="UniProtKB-UniRule"/>
</dbReference>
<dbReference type="PRINTS" id="PR00315">
    <property type="entry name" value="ELONGATNFCT"/>
</dbReference>
<dbReference type="CDD" id="cd15490">
    <property type="entry name" value="eIF2_gamma_III"/>
    <property type="match status" value="1"/>
</dbReference>
<feature type="binding site" evidence="10">
    <location>
        <begin position="153"/>
        <end position="156"/>
    </location>
    <ligand>
        <name>GTP</name>
        <dbReference type="ChEBI" id="CHEBI:37565"/>
    </ligand>
</feature>
<dbReference type="GO" id="GO:0001731">
    <property type="term" value="P:formation of translation preinitiation complex"/>
    <property type="evidence" value="ECO:0007669"/>
    <property type="project" value="TreeGrafter"/>
</dbReference>
<feature type="binding site" evidence="10">
    <location>
        <position position="81"/>
    </location>
    <ligand>
        <name>Zn(2+)</name>
        <dbReference type="ChEBI" id="CHEBI:29105"/>
    </ligand>
</feature>
<dbReference type="GO" id="GO:0003924">
    <property type="term" value="F:GTPase activity"/>
    <property type="evidence" value="ECO:0007669"/>
    <property type="project" value="InterPro"/>
</dbReference>
<evidence type="ECO:0000256" key="7">
    <source>
        <dbReference type="ARBA" id="ARBA00022917"/>
    </source>
</evidence>
<dbReference type="PROSITE" id="PS51722">
    <property type="entry name" value="G_TR_2"/>
    <property type="match status" value="1"/>
</dbReference>
<dbReference type="EC" id="3.6.5.3" evidence="10"/>
<dbReference type="FunFam" id="2.40.30.10:FF:000009">
    <property type="entry name" value="Eukaryotic translation initiation factor 2 subunit gamma"/>
    <property type="match status" value="1"/>
</dbReference>
<evidence type="ECO:0000313" key="13">
    <source>
        <dbReference type="Proteomes" id="UP000001747"/>
    </source>
</evidence>
<dbReference type="CDD" id="cd03688">
    <property type="entry name" value="eIF2_gamma_II"/>
    <property type="match status" value="1"/>
</dbReference>
<evidence type="ECO:0000256" key="5">
    <source>
        <dbReference type="ARBA" id="ARBA00022801"/>
    </source>
</evidence>
<comment type="subunit">
    <text evidence="10">Heterotrimer composed of an alpha, a beta and a gamma chain.</text>
</comment>
<sequence>MKQFLAWPKAQPEVNIGVVGHVDHGKTTLVQAITGIWTSKHSEELKRGMTIKLGYAETNIGICESCKKPDAYVTEPSCKSCGSDEEPRFLRRVSFIDAPGHEVLMATMLSGAALMDGAILVVAANEPFPQPQTREHFVALGIIGVKNLIIVQNKVDVVSKEEALSQYKQIKQFTKGTWAENAPIIPVSALHKINIDTLIEGIEEYIKTPYRDFSQQPVMLVIRSFDVNKPGTQFNELKGGVIGGSIVQGLFKVDQEIKVLPGLRVEKQGKVSYEPIFTKISSIRFGDEEFKEAKPGGLVAIGTYLDPSLTKADNLLGSIVTLADAKVPVLWNIRIKYNLLERVVGAKEMLKVDAIRAKETLMLSVGSSTTLGIVTSVKKDEIEVELRRPVAVWSNNIRTVISRQIAGRWRMIGWGLIEI</sequence>
<comment type="catalytic activity">
    <reaction evidence="9 10">
        <text>GTP + H2O = GDP + phosphate + H(+)</text>
        <dbReference type="Rhea" id="RHEA:19669"/>
        <dbReference type="ChEBI" id="CHEBI:15377"/>
        <dbReference type="ChEBI" id="CHEBI:15378"/>
        <dbReference type="ChEBI" id="CHEBI:37565"/>
        <dbReference type="ChEBI" id="CHEBI:43474"/>
        <dbReference type="ChEBI" id="CHEBI:58189"/>
        <dbReference type="EC" id="3.6.5.3"/>
    </reaction>
</comment>
<keyword evidence="10" id="KW-0862">Zinc</keyword>
<dbReference type="FunFam" id="3.40.50.300:FF:000065">
    <property type="entry name" value="Eukaryotic translation initiation factor 2 subunit gamma"/>
    <property type="match status" value="1"/>
</dbReference>
<dbReference type="InterPro" id="IPR015256">
    <property type="entry name" value="eIF2g_C"/>
</dbReference>
<feature type="binding site" evidence="10">
    <location>
        <position position="48"/>
    </location>
    <ligand>
        <name>Mg(2+)</name>
        <dbReference type="ChEBI" id="CHEBI:18420"/>
        <label>2</label>
    </ligand>
</feature>
<evidence type="ECO:0000256" key="2">
    <source>
        <dbReference type="ARBA" id="ARBA00022540"/>
    </source>
</evidence>
<dbReference type="GO" id="GO:0003743">
    <property type="term" value="F:translation initiation factor activity"/>
    <property type="evidence" value="ECO:0007669"/>
    <property type="project" value="UniProtKB-KW"/>
</dbReference>
<dbReference type="InterPro" id="IPR009001">
    <property type="entry name" value="Transl_elong_EF1A/Init_IF2_C"/>
</dbReference>
<dbReference type="GO" id="GO:0005829">
    <property type="term" value="C:cytosol"/>
    <property type="evidence" value="ECO:0007669"/>
    <property type="project" value="TreeGrafter"/>
</dbReference>
<evidence type="ECO:0000256" key="1">
    <source>
        <dbReference type="ARBA" id="ARBA00005388"/>
    </source>
</evidence>
<dbReference type="Proteomes" id="UP000001747">
    <property type="component" value="Chromosome"/>
</dbReference>
<dbReference type="Gene3D" id="3.40.50.300">
    <property type="entry name" value="P-loop containing nucleotide triphosphate hydrolases"/>
    <property type="match status" value="1"/>
</dbReference>
<evidence type="ECO:0000256" key="9">
    <source>
        <dbReference type="ARBA" id="ARBA00048107"/>
    </source>
</evidence>
<keyword evidence="7 10" id="KW-0648">Protein biosynthesis</keyword>
<accession>C3MR03</accession>
<dbReference type="KEGG" id="sis:LS215_1820"/>
<feature type="binding site" evidence="10">
    <location>
        <position position="63"/>
    </location>
    <ligand>
        <name>Zn(2+)</name>
        <dbReference type="ChEBI" id="CHEBI:29105"/>
    </ligand>
</feature>
<evidence type="ECO:0000313" key="12">
    <source>
        <dbReference type="EMBL" id="ACP35816.1"/>
    </source>
</evidence>
<dbReference type="EMBL" id="CP001399">
    <property type="protein sequence ID" value="ACP35816.1"/>
    <property type="molecule type" value="Genomic_DNA"/>
</dbReference>
<name>C3MR03_SACI2</name>
<feature type="binding site" evidence="10">
    <location>
        <begin position="188"/>
        <end position="190"/>
    </location>
    <ligand>
        <name>GTP</name>
        <dbReference type="ChEBI" id="CHEBI:37565"/>
    </ligand>
</feature>
<evidence type="ECO:0000256" key="6">
    <source>
        <dbReference type="ARBA" id="ARBA00022842"/>
    </source>
</evidence>
<keyword evidence="8 10" id="KW-0342">GTP-binding</keyword>
<dbReference type="InterPro" id="IPR044127">
    <property type="entry name" value="eIF2g_dom_2"/>
</dbReference>
<feature type="binding site" evidence="10">
    <location>
        <position position="66"/>
    </location>
    <ligand>
        <name>Zn(2+)</name>
        <dbReference type="ChEBI" id="CHEBI:29105"/>
    </ligand>
</feature>
<dbReference type="HAMAP" id="MF_00119">
    <property type="entry name" value="eIF_2_gamma"/>
    <property type="match status" value="1"/>
</dbReference>
<dbReference type="NCBIfam" id="TIGR03680">
    <property type="entry name" value="eif2g_arch"/>
    <property type="match status" value="1"/>
</dbReference>
<evidence type="ECO:0000256" key="3">
    <source>
        <dbReference type="ARBA" id="ARBA00022723"/>
    </source>
</evidence>
<keyword evidence="6 10" id="KW-0460">Magnesium</keyword>
<dbReference type="PANTHER" id="PTHR42854">
    <property type="entry name" value="EUKARYOTIC TRANSLATION INITIATION FACTOR 2 SUBUNIT 3 FAMILY MEMBER"/>
    <property type="match status" value="1"/>
</dbReference>
<reference evidence="12 13" key="1">
    <citation type="journal article" date="2009" name="Proc. Natl. Acad. Sci. U.S.A.">
        <title>Biogeography of the Sulfolobus islandicus pan-genome.</title>
        <authorList>
            <person name="Reno M.L."/>
            <person name="Held N.L."/>
            <person name="Fields C.J."/>
            <person name="Burke P.V."/>
            <person name="Whitaker R.J."/>
        </authorList>
    </citation>
    <scope>NUCLEOTIDE SEQUENCE [LARGE SCALE GENOMIC DNA]</scope>
    <source>
        <strain evidence="13">L.S.2.15 / Lassen #1</strain>
    </source>
</reference>
<dbReference type="InterPro" id="IPR000795">
    <property type="entry name" value="T_Tr_GTP-bd_dom"/>
</dbReference>
<keyword evidence="4 10" id="KW-0547">Nucleotide-binding</keyword>
<keyword evidence="12" id="KW-0808">Transferase</keyword>
<dbReference type="CDD" id="cd01888">
    <property type="entry name" value="eIF2_gamma"/>
    <property type="match status" value="1"/>
</dbReference>
<dbReference type="Gene3D" id="2.40.30.10">
    <property type="entry name" value="Translation factors"/>
    <property type="match status" value="2"/>
</dbReference>
<comment type="cofactor">
    <cofactor evidence="10">
        <name>Mg(2+)</name>
        <dbReference type="ChEBI" id="CHEBI:18420"/>
    </cofactor>
</comment>
<dbReference type="PANTHER" id="PTHR42854:SF3">
    <property type="entry name" value="EUKARYOTIC TRANSLATION INITIATION FACTOR 2 SUBUNIT 3-RELATED"/>
    <property type="match status" value="1"/>
</dbReference>
<dbReference type="HOGENOM" id="CLU_027154_0_1_2"/>
<keyword evidence="12" id="KW-0548">Nucleotidyltransferase</keyword>
<dbReference type="Pfam" id="PF00009">
    <property type="entry name" value="GTP_EFTU"/>
    <property type="match status" value="1"/>
</dbReference>
<comment type="similarity">
    <text evidence="1 10">Belongs to the TRAFAC class translation factor GTPase superfamily. Classic translation factor GTPase family. EIF2G subfamily.</text>
</comment>
<organism evidence="12 13">
    <name type="scientific">Saccharolobus islandicus (strain L.S.2.15 / Lassen #1)</name>
    <name type="common">Sulfolobus islandicus</name>
    <dbReference type="NCBI Taxonomy" id="429572"/>
    <lineage>
        <taxon>Archaea</taxon>
        <taxon>Thermoproteota</taxon>
        <taxon>Thermoprotei</taxon>
        <taxon>Sulfolobales</taxon>
        <taxon>Sulfolobaceae</taxon>
        <taxon>Saccharolobus</taxon>
    </lineage>
</organism>
<evidence type="ECO:0000259" key="11">
    <source>
        <dbReference type="PROSITE" id="PS51722"/>
    </source>
</evidence>
<feature type="binding site" evidence="10">
    <location>
        <position position="50"/>
    </location>
    <ligand>
        <name>Mg(2+)</name>
        <dbReference type="ChEBI" id="CHEBI:18420"/>
        <label>1</label>
    </ligand>
</feature>
<dbReference type="FunFam" id="2.40.30.10:FF:000075">
    <property type="entry name" value="Translation initiation factor 2 subunit gamma"/>
    <property type="match status" value="1"/>
</dbReference>
<dbReference type="NCBIfam" id="TIGR00231">
    <property type="entry name" value="small_GTP"/>
    <property type="match status" value="1"/>
</dbReference>
<dbReference type="SUPFAM" id="SSF50465">
    <property type="entry name" value="EF-Tu/eEF-1alpha/eIF2-gamma C-terminal domain"/>
    <property type="match status" value="1"/>
</dbReference>
<keyword evidence="2 10" id="KW-0396">Initiation factor</keyword>
<dbReference type="NCBIfam" id="NF003077">
    <property type="entry name" value="PRK04000.1"/>
    <property type="match status" value="1"/>
</dbReference>
<feature type="binding site" evidence="10">
    <location>
        <position position="78"/>
    </location>
    <ligand>
        <name>Zn(2+)</name>
        <dbReference type="ChEBI" id="CHEBI:29105"/>
    </ligand>
</feature>
<keyword evidence="5 10" id="KW-0378">Hydrolase</keyword>
<protein>
    <recommendedName>
        <fullName evidence="10">Translation initiation factor 2 subunit gamma</fullName>
        <ecNumber evidence="10">3.6.5.3</ecNumber>
    </recommendedName>
    <alternativeName>
        <fullName evidence="10">aIF2-gamma</fullName>
    </alternativeName>
    <alternativeName>
        <fullName evidence="10">eIF-2-gamma</fullName>
    </alternativeName>
</protein>
<dbReference type="SUPFAM" id="SSF50447">
    <property type="entry name" value="Translation proteins"/>
    <property type="match status" value="1"/>
</dbReference>
<feature type="domain" description="Tr-type G" evidence="11">
    <location>
        <begin position="11"/>
        <end position="210"/>
    </location>
</feature>
<feature type="binding site" evidence="10">
    <location>
        <begin position="23"/>
        <end position="28"/>
    </location>
    <ligand>
        <name>GTP</name>
        <dbReference type="ChEBI" id="CHEBI:37565"/>
    </ligand>
</feature>
<dbReference type="InterPro" id="IPR022424">
    <property type="entry name" value="TIF2_gsu"/>
</dbReference>
<evidence type="ECO:0000256" key="8">
    <source>
        <dbReference type="ARBA" id="ARBA00023134"/>
    </source>
</evidence>
<dbReference type="GO" id="GO:0005525">
    <property type="term" value="F:GTP binding"/>
    <property type="evidence" value="ECO:0007669"/>
    <property type="project" value="UniProtKB-UniRule"/>
</dbReference>
<gene>
    <name evidence="10" type="primary">eif2g</name>
    <name evidence="12" type="ordered locus">LS215_1820</name>
</gene>
<dbReference type="AlphaFoldDB" id="C3MR03"/>
<dbReference type="InterPro" id="IPR027417">
    <property type="entry name" value="P-loop_NTPase"/>
</dbReference>
<proteinExistence type="inferred from homology"/>
<dbReference type="InterPro" id="IPR009000">
    <property type="entry name" value="Transl_B-barrel_sf"/>
</dbReference>
<dbReference type="InterPro" id="IPR050543">
    <property type="entry name" value="eIF2G"/>
</dbReference>
<feature type="binding site" evidence="10">
    <location>
        <position position="23"/>
    </location>
    <ligand>
        <name>Mg(2+)</name>
        <dbReference type="ChEBI" id="CHEBI:18420"/>
        <label>2</label>
    </ligand>
</feature>
<dbReference type="GO" id="GO:0000049">
    <property type="term" value="F:tRNA binding"/>
    <property type="evidence" value="ECO:0007669"/>
    <property type="project" value="InterPro"/>
</dbReference>
<comment type="function">
    <text evidence="10">eIF-2 functions in the early steps of protein synthesis by forming a ternary complex with GTP and initiator tRNA.</text>
</comment>
<dbReference type="GO" id="GO:0016779">
    <property type="term" value="F:nucleotidyltransferase activity"/>
    <property type="evidence" value="ECO:0007669"/>
    <property type="project" value="UniProtKB-KW"/>
</dbReference>
<keyword evidence="3 10" id="KW-0479">Metal-binding</keyword>
<dbReference type="InterPro" id="IPR005225">
    <property type="entry name" value="Small_GTP-bd"/>
</dbReference>
<feature type="binding site" evidence="10">
    <location>
        <position position="27"/>
    </location>
    <ligand>
        <name>Mg(2+)</name>
        <dbReference type="ChEBI" id="CHEBI:18420"/>
        <label>1</label>
    </ligand>
</feature>
<evidence type="ECO:0000256" key="4">
    <source>
        <dbReference type="ARBA" id="ARBA00022741"/>
    </source>
</evidence>
<dbReference type="SUPFAM" id="SSF52540">
    <property type="entry name" value="P-loop containing nucleoside triphosphate hydrolases"/>
    <property type="match status" value="1"/>
</dbReference>
<dbReference type="InterPro" id="IPR044128">
    <property type="entry name" value="eIF2g_GTP-bd"/>
</dbReference>
<dbReference type="GO" id="GO:0046872">
    <property type="term" value="F:metal ion binding"/>
    <property type="evidence" value="ECO:0007669"/>
    <property type="project" value="UniProtKB-KW"/>
</dbReference>
<dbReference type="Pfam" id="PF09173">
    <property type="entry name" value="eIF2_C"/>
    <property type="match status" value="1"/>
</dbReference>